<proteinExistence type="predicted"/>
<sequence>MRLTPSWFRSSGQGADERGENGEPDPLSEITIDYEPSISSSRGDGITVGEFIPDSDSELAETIAQLETPVTVDEITDQLVRPRRPPLETWAEVHERLHQQRLPALDAADLVEFDATQGVVTAPSKRSATNPASGGWLTRAAFVGVSLALSIALFAELVPPITTAVIVTAAVAAFIVP</sequence>
<dbReference type="EMBL" id="FOIS01000004">
    <property type="protein sequence ID" value="SEW23931.1"/>
    <property type="molecule type" value="Genomic_DNA"/>
</dbReference>
<evidence type="ECO:0000259" key="3">
    <source>
        <dbReference type="Pfam" id="PF24035"/>
    </source>
</evidence>
<dbReference type="Pfam" id="PF24035">
    <property type="entry name" value="DUF7344"/>
    <property type="match status" value="1"/>
</dbReference>
<feature type="domain" description="DUF7344" evidence="3">
    <location>
        <begin position="58"/>
        <end position="121"/>
    </location>
</feature>
<dbReference type="InterPro" id="IPR055768">
    <property type="entry name" value="DUF7344"/>
</dbReference>
<dbReference type="OrthoDB" id="186576at2157"/>
<dbReference type="eggNOG" id="arCOG03828">
    <property type="taxonomic scope" value="Archaea"/>
</dbReference>
<feature type="transmembrane region" description="Helical" evidence="2">
    <location>
        <begin position="161"/>
        <end position="176"/>
    </location>
</feature>
<organism evidence="4 5">
    <name type="scientific">Natrinema salifodinae</name>
    <dbReference type="NCBI Taxonomy" id="1202768"/>
    <lineage>
        <taxon>Archaea</taxon>
        <taxon>Methanobacteriati</taxon>
        <taxon>Methanobacteriota</taxon>
        <taxon>Stenosarchaea group</taxon>
        <taxon>Halobacteria</taxon>
        <taxon>Halobacteriales</taxon>
        <taxon>Natrialbaceae</taxon>
        <taxon>Natrinema</taxon>
    </lineage>
</organism>
<evidence type="ECO:0000313" key="5">
    <source>
        <dbReference type="Proteomes" id="UP000183275"/>
    </source>
</evidence>
<feature type="region of interest" description="Disordered" evidence="1">
    <location>
        <begin position="1"/>
        <end position="28"/>
    </location>
</feature>
<keyword evidence="2" id="KW-0472">Membrane</keyword>
<accession>A0A1I0QA80</accession>
<keyword evidence="2" id="KW-0812">Transmembrane</keyword>
<reference evidence="5" key="1">
    <citation type="submission" date="2016-10" db="EMBL/GenBank/DDBJ databases">
        <authorList>
            <person name="Varghese N."/>
        </authorList>
    </citation>
    <scope>NUCLEOTIDE SEQUENCE [LARGE SCALE GENOMIC DNA]</scope>
    <source>
        <strain evidence="5">CGMCC 1.12284</strain>
    </source>
</reference>
<evidence type="ECO:0000256" key="1">
    <source>
        <dbReference type="SAM" id="MobiDB-lite"/>
    </source>
</evidence>
<keyword evidence="2" id="KW-1133">Transmembrane helix</keyword>
<dbReference type="RefSeq" id="WP_074854818.1">
    <property type="nucleotide sequence ID" value="NZ_FOIS01000004.1"/>
</dbReference>
<dbReference type="Proteomes" id="UP000183275">
    <property type="component" value="Unassembled WGS sequence"/>
</dbReference>
<evidence type="ECO:0000313" key="4">
    <source>
        <dbReference type="EMBL" id="SEW23931.1"/>
    </source>
</evidence>
<protein>
    <recommendedName>
        <fullName evidence="3">DUF7344 domain-containing protein</fullName>
    </recommendedName>
</protein>
<evidence type="ECO:0000256" key="2">
    <source>
        <dbReference type="SAM" id="Phobius"/>
    </source>
</evidence>
<name>A0A1I0QA80_9EURY</name>
<dbReference type="AlphaFoldDB" id="A0A1I0QA80"/>
<gene>
    <name evidence="4" type="ORF">SAMN05216285_3297</name>
</gene>
<keyword evidence="5" id="KW-1185">Reference proteome</keyword>